<dbReference type="Gene3D" id="3.30.1840.10">
    <property type="entry name" value="Polyphosphate kinase middle domain"/>
    <property type="match status" value="1"/>
</dbReference>
<proteinExistence type="inferred from homology"/>
<dbReference type="CDD" id="cd09168">
    <property type="entry name" value="PLDc_PaPPK1_C2_like"/>
    <property type="match status" value="1"/>
</dbReference>
<feature type="active site" description="Phosphohistidine intermediate" evidence="6">
    <location>
        <position position="450"/>
    </location>
</feature>
<keyword evidence="3 6" id="KW-0547">Nucleotide-binding</keyword>
<sequence length="708" mass="79809">MKKSPHYQKKVMLMSTTPSSTLLNRELGILEFNARVLAQAADPKVPLLERLKFICIVSSNLDEFFEIRMAGLKEQMRDNASGLTPDGLSFQQTYQLVTERTQRLVASQYDMLQNTIFPLLEKEGVFFHLTTTWTDAQREWAREFFQRELGPVLTPIALDPAHPFPRVLNKSLNFVVELSGKDAFGREADLAIVQAPRALPRVVKMPEKLSGYPYGFVMLSSFMQGFVHELFPAIAVHGCYQFRVTRNSDLFVSEDEITDLREALQGELPTRHFGDTVRLEISSDTPAPLARRLLLESGLAEQDLYRVSGPVNLVRLMQIPDMVDRPALKFAPYVPAPVRAFSAGASMFDVMRQQDVLLHHPYESFSSVLDLLQLAAADPNVVAIKQTVYRTGNESLVMEALMTAARNGKEVTVVVELLARFDEETNINWAERLESAGAHVIYGVVGHKCHAKMLLIVRREPTGPKAKQVKLRRYAHLGTGNYHPRTARLYTDFGLLTANEEICEDVHHVFQLLTGTAGTIRLNHLWQSPFTMQSNLVDHIRAEARNARAGKPARIIAKMNALLEPSIIDELYKASRAGVKIDLIVRGVCALMPGVPGMSENISVRSIIGRFLEHHRVYYFHAGGEEVLYLSSADWMDRNLFRRVEVAFPVLDKALKARVIKESLQVHLRDNASAWIMQPDGNYARKQTRSKRPHVSQNDMLVMFGGTP</sequence>
<dbReference type="InterPro" id="IPR036832">
    <property type="entry name" value="PPK_N_dom_sf"/>
</dbReference>
<dbReference type="GO" id="GO:0046872">
    <property type="term" value="F:metal ion binding"/>
    <property type="evidence" value="ECO:0007669"/>
    <property type="project" value="UniProtKB-KW"/>
</dbReference>
<dbReference type="GO" id="GO:0008976">
    <property type="term" value="F:polyphosphate kinase activity"/>
    <property type="evidence" value="ECO:0007669"/>
    <property type="project" value="UniProtKB-UniRule"/>
</dbReference>
<evidence type="ECO:0000256" key="2">
    <source>
        <dbReference type="ARBA" id="ARBA00022679"/>
    </source>
</evidence>
<comment type="function">
    <text evidence="6 7">Catalyzes the reversible transfer of the terminal phosphate of ATP to form a long-chain polyphosphate (polyP).</text>
</comment>
<dbReference type="NCBIfam" id="NF003917">
    <property type="entry name" value="PRK05443.1-1"/>
    <property type="match status" value="1"/>
</dbReference>
<feature type="binding site" evidence="6">
    <location>
        <position position="614"/>
    </location>
    <ligand>
        <name>ATP</name>
        <dbReference type="ChEBI" id="CHEBI:30616"/>
    </ligand>
</feature>
<feature type="binding site" evidence="6">
    <location>
        <position position="60"/>
    </location>
    <ligand>
        <name>ATP</name>
        <dbReference type="ChEBI" id="CHEBI:30616"/>
    </ligand>
</feature>
<dbReference type="PIRSF" id="PIRSF015589">
    <property type="entry name" value="PP_kinase"/>
    <property type="match status" value="1"/>
</dbReference>
<keyword evidence="4 6" id="KW-0418">Kinase</keyword>
<feature type="domain" description="Polyphosphate kinase N-terminal" evidence="9">
    <location>
        <begin position="23"/>
        <end position="127"/>
    </location>
</feature>
<dbReference type="InterPro" id="IPR041108">
    <property type="entry name" value="PP_kinase_C_1"/>
</dbReference>
<dbReference type="InterPro" id="IPR036830">
    <property type="entry name" value="PP_kinase_middle_dom_sf"/>
</dbReference>
<dbReference type="SUPFAM" id="SSF143724">
    <property type="entry name" value="PHP14-like"/>
    <property type="match status" value="1"/>
</dbReference>
<feature type="domain" description="Polyphosphate kinase C-terminal" evidence="10">
    <location>
        <begin position="527"/>
        <end position="697"/>
    </location>
</feature>
<comment type="catalytic activity">
    <reaction evidence="6 7">
        <text>[phosphate](n) + ATP = [phosphate](n+1) + ADP</text>
        <dbReference type="Rhea" id="RHEA:19573"/>
        <dbReference type="Rhea" id="RHEA-COMP:9859"/>
        <dbReference type="Rhea" id="RHEA-COMP:14280"/>
        <dbReference type="ChEBI" id="CHEBI:16838"/>
        <dbReference type="ChEBI" id="CHEBI:30616"/>
        <dbReference type="ChEBI" id="CHEBI:456216"/>
        <dbReference type="EC" id="2.7.4.1"/>
    </reaction>
</comment>
<keyword evidence="2 6" id="KW-0808">Transferase</keyword>
<feature type="binding site" evidence="6">
    <location>
        <position position="420"/>
    </location>
    <ligand>
        <name>Mg(2+)</name>
        <dbReference type="ChEBI" id="CHEBI:18420"/>
    </ligand>
</feature>
<evidence type="ECO:0000256" key="7">
    <source>
        <dbReference type="RuleBase" id="RU003800"/>
    </source>
</evidence>
<dbReference type="Gene3D" id="1.20.58.310">
    <property type="entry name" value="Polyphosphate kinase N-terminal domain"/>
    <property type="match status" value="1"/>
</dbReference>
<name>A0A1K0INR5_CUPNE</name>
<dbReference type="NCBIfam" id="TIGR03705">
    <property type="entry name" value="poly_P_kin"/>
    <property type="match status" value="1"/>
</dbReference>
<keyword evidence="1 6" id="KW-0597">Phosphoprotein</keyword>
<accession>A0A1K0INR5</accession>
<dbReference type="NCBIfam" id="NF003918">
    <property type="entry name" value="PRK05443.1-2"/>
    <property type="match status" value="1"/>
</dbReference>
<dbReference type="Pfam" id="PF17941">
    <property type="entry name" value="PP_kinase_C_1"/>
    <property type="match status" value="1"/>
</dbReference>
<dbReference type="Gene3D" id="3.30.870.10">
    <property type="entry name" value="Endonuclease Chain A"/>
    <property type="match status" value="2"/>
</dbReference>
<dbReference type="Pfam" id="PF02503">
    <property type="entry name" value="PP_kinase"/>
    <property type="match status" value="1"/>
</dbReference>
<evidence type="ECO:0000259" key="9">
    <source>
        <dbReference type="Pfam" id="PF13089"/>
    </source>
</evidence>
<keyword evidence="6" id="KW-0460">Magnesium</keyword>
<dbReference type="EMBL" id="FMSH01000462">
    <property type="protein sequence ID" value="SCU92718.1"/>
    <property type="molecule type" value="Genomic_DNA"/>
</dbReference>
<dbReference type="PANTHER" id="PTHR30218:SF0">
    <property type="entry name" value="POLYPHOSPHATE KINASE"/>
    <property type="match status" value="1"/>
</dbReference>
<dbReference type="SUPFAM" id="SSF140356">
    <property type="entry name" value="PPK N-terminal domain-like"/>
    <property type="match status" value="1"/>
</dbReference>
<dbReference type="EC" id="2.7.4.1" evidence="6 7"/>
<keyword evidence="5 6" id="KW-0067">ATP-binding</keyword>
<comment type="similarity">
    <text evidence="6 7">Belongs to the polyphosphate kinase 1 (PPK1) family.</text>
</comment>
<feature type="domain" description="Polyphosphate kinase C-terminal" evidence="11">
    <location>
        <begin position="346"/>
        <end position="516"/>
    </location>
</feature>
<dbReference type="GO" id="GO:0009358">
    <property type="term" value="C:polyphosphate kinase complex"/>
    <property type="evidence" value="ECO:0007669"/>
    <property type="project" value="InterPro"/>
</dbReference>
<feature type="domain" description="Polyphosphate kinase middle" evidence="8">
    <location>
        <begin position="137"/>
        <end position="319"/>
    </location>
</feature>
<gene>
    <name evidence="6 12" type="primary">ppk</name>
    <name evidence="12" type="ORF">CNECB9_5140037</name>
</gene>
<dbReference type="NCBIfam" id="NF003921">
    <property type="entry name" value="PRK05443.2-2"/>
    <property type="match status" value="1"/>
</dbReference>
<dbReference type="Pfam" id="PF13089">
    <property type="entry name" value="PP_kinase_N"/>
    <property type="match status" value="1"/>
</dbReference>
<evidence type="ECO:0000259" key="11">
    <source>
        <dbReference type="Pfam" id="PF17941"/>
    </source>
</evidence>
<dbReference type="GO" id="GO:0006799">
    <property type="term" value="P:polyphosphate biosynthetic process"/>
    <property type="evidence" value="ECO:0007669"/>
    <property type="project" value="UniProtKB-UniRule"/>
</dbReference>
<dbReference type="InterPro" id="IPR025198">
    <property type="entry name" value="PPK_N_dom"/>
</dbReference>
<evidence type="ECO:0000259" key="8">
    <source>
        <dbReference type="Pfam" id="PF02503"/>
    </source>
</evidence>
<reference evidence="12" key="1">
    <citation type="submission" date="2016-09" db="EMBL/GenBank/DDBJ databases">
        <authorList>
            <person name="Capua I."/>
            <person name="De Benedictis P."/>
            <person name="Joannis T."/>
            <person name="Lombin L.H."/>
            <person name="Cattoli G."/>
        </authorList>
    </citation>
    <scope>NUCLEOTIDE SEQUENCE</scope>
    <source>
        <strain evidence="12">B9</strain>
    </source>
</reference>
<comment type="cofactor">
    <cofactor evidence="6">
        <name>Mg(2+)</name>
        <dbReference type="ChEBI" id="CHEBI:18420"/>
    </cofactor>
</comment>
<dbReference type="AlphaFoldDB" id="A0A1K0INR5"/>
<evidence type="ECO:0000256" key="6">
    <source>
        <dbReference type="HAMAP-Rule" id="MF_00347"/>
    </source>
</evidence>
<dbReference type="CDD" id="cd09165">
    <property type="entry name" value="PLDc_PaPPK1_C1_like"/>
    <property type="match status" value="1"/>
</dbReference>
<keyword evidence="6" id="KW-0479">Metal-binding</keyword>
<dbReference type="InterPro" id="IPR024953">
    <property type="entry name" value="PP_kinase_middle"/>
</dbReference>
<protein>
    <recommendedName>
        <fullName evidence="6 7">Polyphosphate kinase</fullName>
        <ecNumber evidence="6 7">2.7.4.1</ecNumber>
    </recommendedName>
    <alternativeName>
        <fullName evidence="6">ATP-polyphosphate phosphotransferase</fullName>
    </alternativeName>
    <alternativeName>
        <fullName evidence="6">Polyphosphoric acid kinase</fullName>
    </alternativeName>
</protein>
<dbReference type="GO" id="GO:0005524">
    <property type="term" value="F:ATP binding"/>
    <property type="evidence" value="ECO:0007669"/>
    <property type="project" value="UniProtKB-KW"/>
</dbReference>
<evidence type="ECO:0000313" key="12">
    <source>
        <dbReference type="EMBL" id="SCU92718.1"/>
    </source>
</evidence>
<dbReference type="SUPFAM" id="SSF56024">
    <property type="entry name" value="Phospholipase D/nuclease"/>
    <property type="match status" value="2"/>
</dbReference>
<dbReference type="HAMAP" id="MF_00347">
    <property type="entry name" value="Polyphosphate_kinase"/>
    <property type="match status" value="1"/>
</dbReference>
<feature type="binding site" evidence="6">
    <location>
        <position position="586"/>
    </location>
    <ligand>
        <name>ATP</name>
        <dbReference type="ChEBI" id="CHEBI:30616"/>
    </ligand>
</feature>
<evidence type="ECO:0000259" key="10">
    <source>
        <dbReference type="Pfam" id="PF13090"/>
    </source>
</evidence>
<evidence type="ECO:0000256" key="1">
    <source>
        <dbReference type="ARBA" id="ARBA00022553"/>
    </source>
</evidence>
<feature type="binding site" evidence="6">
    <location>
        <position position="390"/>
    </location>
    <ligand>
        <name>Mg(2+)</name>
        <dbReference type="ChEBI" id="CHEBI:18420"/>
    </ligand>
</feature>
<evidence type="ECO:0000256" key="5">
    <source>
        <dbReference type="ARBA" id="ARBA00022840"/>
    </source>
</evidence>
<dbReference type="InterPro" id="IPR025200">
    <property type="entry name" value="PPK_C_dom2"/>
</dbReference>
<dbReference type="InterPro" id="IPR003414">
    <property type="entry name" value="PP_kinase"/>
</dbReference>
<evidence type="ECO:0000256" key="4">
    <source>
        <dbReference type="ARBA" id="ARBA00022777"/>
    </source>
</evidence>
<dbReference type="PANTHER" id="PTHR30218">
    <property type="entry name" value="POLYPHOSPHATE KINASE"/>
    <property type="match status" value="1"/>
</dbReference>
<organism evidence="12">
    <name type="scientific">Cupriavidus necator</name>
    <name type="common">Alcaligenes eutrophus</name>
    <name type="synonym">Ralstonia eutropha</name>
    <dbReference type="NCBI Taxonomy" id="106590"/>
    <lineage>
        <taxon>Bacteria</taxon>
        <taxon>Pseudomonadati</taxon>
        <taxon>Pseudomonadota</taxon>
        <taxon>Betaproteobacteria</taxon>
        <taxon>Burkholderiales</taxon>
        <taxon>Burkholderiaceae</taxon>
        <taxon>Cupriavidus</taxon>
    </lineage>
</organism>
<dbReference type="Pfam" id="PF13090">
    <property type="entry name" value="PP_kinase_C"/>
    <property type="match status" value="1"/>
</dbReference>
<feature type="binding site" evidence="6">
    <location>
        <position position="490"/>
    </location>
    <ligand>
        <name>ATP</name>
        <dbReference type="ChEBI" id="CHEBI:30616"/>
    </ligand>
</feature>
<comment type="PTM">
    <text evidence="6 7">An intermediate of this reaction is the autophosphorylated ppk in which a phosphate is covalently linked to a histidine residue through a N-P bond.</text>
</comment>
<dbReference type="RefSeq" id="WP_340529242.1">
    <property type="nucleotide sequence ID" value="NZ_FMSH01000462.1"/>
</dbReference>
<evidence type="ECO:0000256" key="3">
    <source>
        <dbReference type="ARBA" id="ARBA00022741"/>
    </source>
</evidence>